<sequence>MEQNKLMLVYDNQEILLVNVDNERCENKFDNFIKDNEKKICILKNGNFLVLHAKRKTIKQYLCTKNNEIFTKHVSVYLNVIKLTKNEKIIFGGDKTGNIYVWSAITGLLINSFQAHFGPVKDILIDQTVNVIYTYSDDNIVHVYNLHDLFKKKKIKPILFYQHDINSSIKQIHSITPNMYNTYYTLITLTSNGNLYIWGLKSREAIHVLKTNKENCTHICSNEPFNTHLYLCKGNKIFRIPFVQLCRKGEYIAQNVSNKKKKNFQKMNEYSDYVQVSKRENAESDTCENVPENLRRKADESTVMQNDTPNVSYLNFKNCTVFIGHKNEVIKCHVNDKKQVMISLAKDGIKVWDIYNCYAIKTLKYGENVIDFYVTTINHSSYLIEFPNLLLEYENDTKINIIYEMKEDTCIKDCNPILDQDENILINMANMFAGHGI</sequence>
<reference evidence="3" key="2">
    <citation type="submission" date="2016-05" db="EMBL/GenBank/DDBJ databases">
        <authorList>
            <person name="Lavstsen T."/>
            <person name="Jespersen J.S."/>
        </authorList>
    </citation>
    <scope>NUCLEOTIDE SEQUENCE [LARGE SCALE GENOMIC DNA]</scope>
</reference>
<evidence type="ECO:0000313" key="4">
    <source>
        <dbReference type="EMBL" id="SBS98440.1"/>
    </source>
</evidence>
<dbReference type="AlphaFoldDB" id="A0A1A8W6T0"/>
<dbReference type="EMBL" id="FLQV01000841">
    <property type="protein sequence ID" value="SBS98440.1"/>
    <property type="molecule type" value="Genomic_DNA"/>
</dbReference>
<dbReference type="GO" id="GO:0120330">
    <property type="term" value="C:rixosome complex"/>
    <property type="evidence" value="ECO:0007669"/>
    <property type="project" value="TreeGrafter"/>
</dbReference>
<evidence type="ECO:0000256" key="1">
    <source>
        <dbReference type="ARBA" id="ARBA00022574"/>
    </source>
</evidence>
<proteinExistence type="predicted"/>
<dbReference type="InterPro" id="IPR015943">
    <property type="entry name" value="WD40/YVTN_repeat-like_dom_sf"/>
</dbReference>
<evidence type="ECO:0000256" key="2">
    <source>
        <dbReference type="ARBA" id="ARBA00022737"/>
    </source>
</evidence>
<dbReference type="Gene3D" id="2.130.10.10">
    <property type="entry name" value="YVTN repeat-like/Quinoprotein amine dehydrogenase"/>
    <property type="match status" value="2"/>
</dbReference>
<dbReference type="PANTHER" id="PTHR18763:SF0">
    <property type="entry name" value="WD REPEAT-CONTAINING PROTEIN 18"/>
    <property type="match status" value="1"/>
</dbReference>
<dbReference type="SMART" id="SM00320">
    <property type="entry name" value="WD40"/>
    <property type="match status" value="3"/>
</dbReference>
<organism evidence="3 6">
    <name type="scientific">Plasmodium ovale curtisi</name>
    <dbReference type="NCBI Taxonomy" id="864141"/>
    <lineage>
        <taxon>Eukaryota</taxon>
        <taxon>Sar</taxon>
        <taxon>Alveolata</taxon>
        <taxon>Apicomplexa</taxon>
        <taxon>Aconoidasida</taxon>
        <taxon>Haemosporida</taxon>
        <taxon>Plasmodiidae</taxon>
        <taxon>Plasmodium</taxon>
        <taxon>Plasmodium (Plasmodium)</taxon>
    </lineage>
</organism>
<keyword evidence="2" id="KW-0677">Repeat</keyword>
<dbReference type="Proteomes" id="UP000078546">
    <property type="component" value="Unassembled WGS sequence"/>
</dbReference>
<dbReference type="InterPro" id="IPR001680">
    <property type="entry name" value="WD40_rpt"/>
</dbReference>
<dbReference type="Proteomes" id="UP000078560">
    <property type="component" value="Unassembled WGS sequence"/>
</dbReference>
<dbReference type="GO" id="GO:0006364">
    <property type="term" value="P:rRNA processing"/>
    <property type="evidence" value="ECO:0007669"/>
    <property type="project" value="TreeGrafter"/>
</dbReference>
<dbReference type="VEuPathDB" id="PlasmoDB:PocGH01_14056200"/>
<dbReference type="PANTHER" id="PTHR18763">
    <property type="entry name" value="WD-REPEAT PROTEIN 18"/>
    <property type="match status" value="1"/>
</dbReference>
<evidence type="ECO:0000313" key="5">
    <source>
        <dbReference type="Proteomes" id="UP000078546"/>
    </source>
</evidence>
<dbReference type="GO" id="GO:0005656">
    <property type="term" value="C:nuclear pre-replicative complex"/>
    <property type="evidence" value="ECO:0007669"/>
    <property type="project" value="TreeGrafter"/>
</dbReference>
<dbReference type="EMBL" id="FLQU01000648">
    <property type="protein sequence ID" value="SBS88677.1"/>
    <property type="molecule type" value="Genomic_DNA"/>
</dbReference>
<gene>
    <name evidence="4" type="ORF">POVCU1_046160</name>
    <name evidence="3" type="ORF">POVCU2_0049830</name>
</gene>
<keyword evidence="1" id="KW-0853">WD repeat</keyword>
<reference evidence="5 6" key="1">
    <citation type="submission" date="2016-05" db="EMBL/GenBank/DDBJ databases">
        <authorList>
            <person name="Naeem Raeece"/>
        </authorList>
    </citation>
    <scope>NUCLEOTIDE SEQUENCE [LARGE SCALE GENOMIC DNA]</scope>
</reference>
<protein>
    <submittedName>
        <fullName evidence="3">WD repeat-containing protein, putative</fullName>
    </submittedName>
</protein>
<dbReference type="InterPro" id="IPR036322">
    <property type="entry name" value="WD40_repeat_dom_sf"/>
</dbReference>
<dbReference type="GO" id="GO:0006261">
    <property type="term" value="P:DNA-templated DNA replication"/>
    <property type="evidence" value="ECO:0007669"/>
    <property type="project" value="TreeGrafter"/>
</dbReference>
<name>A0A1A8W6T0_PLAOA</name>
<dbReference type="InterPro" id="IPR045227">
    <property type="entry name" value="WDR18/Ipi3/RID3"/>
</dbReference>
<evidence type="ECO:0000313" key="6">
    <source>
        <dbReference type="Proteomes" id="UP000078560"/>
    </source>
</evidence>
<accession>A0A1A8W6T0</accession>
<dbReference type="SUPFAM" id="SSF50978">
    <property type="entry name" value="WD40 repeat-like"/>
    <property type="match status" value="1"/>
</dbReference>
<evidence type="ECO:0000313" key="3">
    <source>
        <dbReference type="EMBL" id="SBS88677.1"/>
    </source>
</evidence>